<feature type="domain" description="HTH hxlR-type" evidence="4">
    <location>
        <begin position="12"/>
        <end position="111"/>
    </location>
</feature>
<evidence type="ECO:0000256" key="1">
    <source>
        <dbReference type="ARBA" id="ARBA00023015"/>
    </source>
</evidence>
<dbReference type="InterPro" id="IPR002577">
    <property type="entry name" value="HTH_HxlR"/>
</dbReference>
<name>A0A6M6JQZ2_9PSEU</name>
<reference evidence="5 6" key="1">
    <citation type="submission" date="2020-05" db="EMBL/GenBank/DDBJ databases">
        <authorList>
            <person name="Mo P."/>
        </authorList>
    </citation>
    <scope>NUCLEOTIDE SEQUENCE [LARGE SCALE GENOMIC DNA]</scope>
    <source>
        <strain evidence="5 6">Gen01</strain>
    </source>
</reference>
<dbReference type="RefSeq" id="WP_172166209.1">
    <property type="nucleotide sequence ID" value="NZ_CP053564.1"/>
</dbReference>
<keyword evidence="6" id="KW-1185">Reference proteome</keyword>
<organism evidence="5 6">
    <name type="scientific">Pseudonocardia broussonetiae</name>
    <dbReference type="NCBI Taxonomy" id="2736640"/>
    <lineage>
        <taxon>Bacteria</taxon>
        <taxon>Bacillati</taxon>
        <taxon>Actinomycetota</taxon>
        <taxon>Actinomycetes</taxon>
        <taxon>Pseudonocardiales</taxon>
        <taxon>Pseudonocardiaceae</taxon>
        <taxon>Pseudonocardia</taxon>
    </lineage>
</organism>
<evidence type="ECO:0000313" key="6">
    <source>
        <dbReference type="Proteomes" id="UP000505377"/>
    </source>
</evidence>
<evidence type="ECO:0000259" key="4">
    <source>
        <dbReference type="PROSITE" id="PS51118"/>
    </source>
</evidence>
<keyword evidence="3" id="KW-0804">Transcription</keyword>
<dbReference type="PROSITE" id="PS51118">
    <property type="entry name" value="HTH_HXLR"/>
    <property type="match status" value="1"/>
</dbReference>
<dbReference type="Proteomes" id="UP000505377">
    <property type="component" value="Chromosome"/>
</dbReference>
<proteinExistence type="predicted"/>
<dbReference type="PANTHER" id="PTHR33204:SF18">
    <property type="entry name" value="TRANSCRIPTIONAL REGULATORY PROTEIN"/>
    <property type="match status" value="1"/>
</dbReference>
<evidence type="ECO:0000313" key="5">
    <source>
        <dbReference type="EMBL" id="QJY49725.1"/>
    </source>
</evidence>
<gene>
    <name evidence="5" type="ORF">HOP40_31435</name>
</gene>
<dbReference type="InterPro" id="IPR036390">
    <property type="entry name" value="WH_DNA-bd_sf"/>
</dbReference>
<dbReference type="KEGG" id="pbro:HOP40_31435"/>
<keyword evidence="2" id="KW-0238">DNA-binding</keyword>
<dbReference type="AlphaFoldDB" id="A0A6M6JQZ2"/>
<dbReference type="InterPro" id="IPR036388">
    <property type="entry name" value="WH-like_DNA-bd_sf"/>
</dbReference>
<dbReference type="EMBL" id="CP053564">
    <property type="protein sequence ID" value="QJY49725.1"/>
    <property type="molecule type" value="Genomic_DNA"/>
</dbReference>
<dbReference type="Pfam" id="PF01638">
    <property type="entry name" value="HxlR"/>
    <property type="match status" value="1"/>
</dbReference>
<dbReference type="GO" id="GO:0003677">
    <property type="term" value="F:DNA binding"/>
    <property type="evidence" value="ECO:0007669"/>
    <property type="project" value="UniProtKB-KW"/>
</dbReference>
<evidence type="ECO:0000256" key="2">
    <source>
        <dbReference type="ARBA" id="ARBA00023125"/>
    </source>
</evidence>
<keyword evidence="1" id="KW-0805">Transcription regulation</keyword>
<dbReference type="PANTHER" id="PTHR33204">
    <property type="entry name" value="TRANSCRIPTIONAL REGULATOR, MARR FAMILY"/>
    <property type="match status" value="1"/>
</dbReference>
<dbReference type="Gene3D" id="1.10.10.10">
    <property type="entry name" value="Winged helix-like DNA-binding domain superfamily/Winged helix DNA-binding domain"/>
    <property type="match status" value="1"/>
</dbReference>
<accession>A0A6M6JQZ2</accession>
<evidence type="ECO:0000256" key="3">
    <source>
        <dbReference type="ARBA" id="ARBA00023163"/>
    </source>
</evidence>
<protein>
    <submittedName>
        <fullName evidence="5">Helix-turn-helix transcriptional regulator</fullName>
    </submittedName>
</protein>
<dbReference type="SUPFAM" id="SSF46785">
    <property type="entry name" value="Winged helix' DNA-binding domain"/>
    <property type="match status" value="1"/>
</dbReference>
<sequence length="127" mass="13832">MGRPDGVAHDGCPIARTSALLRDSWTVLVVRDLGDGLHRFDDLVAHLGISRTVLAGRLAELVAVGAVERVDYREPGSRRRQEYHLTAAGEELGPVLAAMGTWGRRHLPRALPRTGRARRLPSAPRTG</sequence>